<accession>A0A3M7S4C9</accession>
<evidence type="ECO:0000259" key="11">
    <source>
        <dbReference type="Pfam" id="PF07565"/>
    </source>
</evidence>
<proteinExistence type="inferred from homology"/>
<name>A0A3M7S4C9_BRAPC</name>
<feature type="transmembrane region" description="Helical" evidence="9">
    <location>
        <begin position="674"/>
        <end position="693"/>
    </location>
</feature>
<keyword evidence="4" id="KW-1003">Cell membrane</keyword>
<organism evidence="12 13">
    <name type="scientific">Brachionus plicatilis</name>
    <name type="common">Marine rotifer</name>
    <name type="synonym">Brachionus muelleri</name>
    <dbReference type="NCBI Taxonomy" id="10195"/>
    <lineage>
        <taxon>Eukaryota</taxon>
        <taxon>Metazoa</taxon>
        <taxon>Spiralia</taxon>
        <taxon>Gnathifera</taxon>
        <taxon>Rotifera</taxon>
        <taxon>Eurotatoria</taxon>
        <taxon>Monogononta</taxon>
        <taxon>Pseudotrocha</taxon>
        <taxon>Ploima</taxon>
        <taxon>Brachionidae</taxon>
        <taxon>Brachionus</taxon>
    </lineage>
</organism>
<dbReference type="InterPro" id="IPR016152">
    <property type="entry name" value="PTrfase/Anion_transptr"/>
</dbReference>
<evidence type="ECO:0000256" key="9">
    <source>
        <dbReference type="RuleBase" id="RU362035"/>
    </source>
</evidence>
<dbReference type="PRINTS" id="PR01232">
    <property type="entry name" value="NAHCO3TRSPRT"/>
</dbReference>
<dbReference type="InterPro" id="IPR003020">
    <property type="entry name" value="HCO3_transpt_euk"/>
</dbReference>
<evidence type="ECO:0000313" key="12">
    <source>
        <dbReference type="EMBL" id="RNA30529.1"/>
    </source>
</evidence>
<keyword evidence="7 9" id="KW-0406">Ion transport</keyword>
<evidence type="ECO:0000256" key="6">
    <source>
        <dbReference type="ARBA" id="ARBA00022989"/>
    </source>
</evidence>
<dbReference type="SUPFAM" id="SSF55804">
    <property type="entry name" value="Phoshotransferase/anion transport protein"/>
    <property type="match status" value="1"/>
</dbReference>
<dbReference type="EMBL" id="REGN01002078">
    <property type="protein sequence ID" value="RNA30529.1"/>
    <property type="molecule type" value="Genomic_DNA"/>
</dbReference>
<keyword evidence="8 9" id="KW-0472">Membrane</keyword>
<evidence type="ECO:0000256" key="3">
    <source>
        <dbReference type="ARBA" id="ARBA00022448"/>
    </source>
</evidence>
<evidence type="ECO:0000256" key="4">
    <source>
        <dbReference type="ARBA" id="ARBA00022475"/>
    </source>
</evidence>
<sequence>MKSYPLFCQLSELHTNRENELVWKESARWIKFVEVVEDSGRWSKPHVATISILSIIDLKNILSNGLVYLNLKSKPFKYFVDELVENMVKENMLNDDNVMEMKKILFLPHYQQYQKDFDDQLIVGETLKISKKKNKSEEILEKNDLINNGDENKFVFEDEFESTVEADDDEAYSIDFRSVDNFPIFDFKNKHFFKKIPDGSKTANILIGQVDFLKHEIGVFVKFSEPSSFYNITEVPVSTKYFFLLLGPKGSMYKYHRAGFSLATMLSDELFQNDLHEAQDRKDVITAVDDFLEQSTVIPPGQWDTSIRLEPPDRTPSKEERLILRMIKVKKDKPHFGGHEDDPCLKRTGRFCGGLIDDIKRKKRWYLSDFKDAFSFQCFPAIAFLYFACLAPIITFGGLLGFATDNYMGTIESLLSGLICGVLFSLFAGQPMTILGSTGPVLIFETILNTFSKSYGIDYIGFRCWIGLWISLFLILISITDLSFLVKYITRFTEELFAMLIAFIFVIESVDKLLKIRKSHRFTSNPYLYANEFNENSTSCFRCLHVNSTFDPNIFILNESVYTEKQCEHFGKGYIFQRECQHIPDVFFFSVILYLLTFLMVISFRYLKFSSFFSSTFRTILSNFSVVITILIMVFFDNIIGLDTPKLHVPSEFHPTIPDRGWFINPLERNEGKYWLVFAALPPAFLATILIFMDQHITAVIVNRKENKLKKSGGYHLDLFICAICIGINSVFGLPWFVAATVLSMNHVIALRKTSESTVPGEAPKLIGVMEQRVTGTVVFLLIGCSIFITEILSYIPMAVLYAIFMYMGVTPMGELEFFQRIQLLLMPKKHQPDLVYLRHVRLSRVHLFTIIQLICLVILFILKMNKKVSITFPLMVLALVFIRYALSYFFTEKELSYLDDILPGTGKKKKVLNVGEVNIDILEQARKGSIWRKGPNRADLTVRRNSVNMNQIVELIESKKASLLKSETN</sequence>
<dbReference type="Pfam" id="PF00955">
    <property type="entry name" value="HCO3_cotransp"/>
    <property type="match status" value="1"/>
</dbReference>
<feature type="transmembrane region" description="Helical" evidence="9">
    <location>
        <begin position="619"/>
        <end position="636"/>
    </location>
</feature>
<evidence type="ECO:0000259" key="10">
    <source>
        <dbReference type="Pfam" id="PF00955"/>
    </source>
</evidence>
<dbReference type="InterPro" id="IPR003024">
    <property type="entry name" value="Na/HCO3_transpt"/>
</dbReference>
<evidence type="ECO:0000256" key="2">
    <source>
        <dbReference type="ARBA" id="ARBA00010993"/>
    </source>
</evidence>
<dbReference type="FunFam" id="1.10.287.570:FF:000001">
    <property type="entry name" value="Anion exchange protein"/>
    <property type="match status" value="1"/>
</dbReference>
<dbReference type="PANTHER" id="PTHR11453">
    <property type="entry name" value="ANION EXCHANGE PROTEIN"/>
    <property type="match status" value="1"/>
</dbReference>
<dbReference type="Pfam" id="PF07565">
    <property type="entry name" value="Band_3_cyto"/>
    <property type="match status" value="1"/>
</dbReference>
<gene>
    <name evidence="12" type="ORF">BpHYR1_052176</name>
</gene>
<dbReference type="GO" id="GO:0016323">
    <property type="term" value="C:basolateral plasma membrane"/>
    <property type="evidence" value="ECO:0007669"/>
    <property type="project" value="UniProtKB-SubCell"/>
</dbReference>
<protein>
    <recommendedName>
        <fullName evidence="9">Anion exchange protein</fullName>
    </recommendedName>
</protein>
<dbReference type="Proteomes" id="UP000276133">
    <property type="component" value="Unassembled WGS sequence"/>
</dbReference>
<dbReference type="Gene3D" id="3.40.930.10">
    <property type="entry name" value="Mannitol-specific EII, Chain A"/>
    <property type="match status" value="1"/>
</dbReference>
<dbReference type="InterPro" id="IPR011531">
    <property type="entry name" value="HCO3_transpt-like_TM_dom"/>
</dbReference>
<dbReference type="OrthoDB" id="1735926at2759"/>
<feature type="transmembrane region" description="Helical" evidence="9">
    <location>
        <begin position="586"/>
        <end position="607"/>
    </location>
</feature>
<dbReference type="GO" id="GO:0051453">
    <property type="term" value="P:regulation of intracellular pH"/>
    <property type="evidence" value="ECO:0007669"/>
    <property type="project" value="TreeGrafter"/>
</dbReference>
<keyword evidence="3 9" id="KW-0813">Transport</keyword>
<dbReference type="GO" id="GO:0005452">
    <property type="term" value="F:solute:inorganic anion antiporter activity"/>
    <property type="evidence" value="ECO:0007669"/>
    <property type="project" value="InterPro"/>
</dbReference>
<keyword evidence="13" id="KW-1185">Reference proteome</keyword>
<dbReference type="GO" id="GO:0008509">
    <property type="term" value="F:monoatomic anion transmembrane transporter activity"/>
    <property type="evidence" value="ECO:0007669"/>
    <property type="project" value="InterPro"/>
</dbReference>
<feature type="transmembrane region" description="Helical" evidence="9">
    <location>
        <begin position="774"/>
        <end position="793"/>
    </location>
</feature>
<dbReference type="AlphaFoldDB" id="A0A3M7S4C9"/>
<evidence type="ECO:0000256" key="1">
    <source>
        <dbReference type="ARBA" id="ARBA00004554"/>
    </source>
</evidence>
<dbReference type="PRINTS" id="PR01231">
    <property type="entry name" value="HCO3TRNSPORT"/>
</dbReference>
<feature type="transmembrane region" description="Helical" evidence="9">
    <location>
        <begin position="869"/>
        <end position="887"/>
    </location>
</feature>
<feature type="transmembrane region" description="Helical" evidence="9">
    <location>
        <begin position="846"/>
        <end position="863"/>
    </location>
</feature>
<comment type="similarity">
    <text evidence="2 9">Belongs to the anion exchanger (TC 2.A.31) family.</text>
</comment>
<feature type="transmembrane region" description="Helical" evidence="9">
    <location>
        <begin position="383"/>
        <end position="403"/>
    </location>
</feature>
<feature type="domain" description="Bicarbonate transporter-like transmembrane" evidence="10">
    <location>
        <begin position="350"/>
        <end position="903"/>
    </location>
</feature>
<comment type="subcellular location">
    <subcellularLocation>
        <location evidence="1">Basolateral cell membrane</location>
        <topology evidence="1">Multi-pass membrane protein</topology>
    </subcellularLocation>
    <subcellularLocation>
        <location evidence="9">Membrane</location>
        <topology evidence="9">Multi-pass membrane protein</topology>
    </subcellularLocation>
</comment>
<evidence type="ECO:0000256" key="7">
    <source>
        <dbReference type="ARBA" id="ARBA00023065"/>
    </source>
</evidence>
<dbReference type="PANTHER" id="PTHR11453:SF36">
    <property type="entry name" value="ANION EXCHANGE PROTEIN"/>
    <property type="match status" value="1"/>
</dbReference>
<feature type="transmembrane region" description="Helical" evidence="9">
    <location>
        <begin position="713"/>
        <end position="743"/>
    </location>
</feature>
<dbReference type="STRING" id="10195.A0A3M7S4C9"/>
<keyword evidence="6 9" id="KW-1133">Transmembrane helix</keyword>
<dbReference type="GO" id="GO:0008510">
    <property type="term" value="F:sodium:bicarbonate symporter activity"/>
    <property type="evidence" value="ECO:0007669"/>
    <property type="project" value="TreeGrafter"/>
</dbReference>
<keyword evidence="5 9" id="KW-0812">Transmembrane</keyword>
<dbReference type="NCBIfam" id="TIGR00834">
    <property type="entry name" value="ae"/>
    <property type="match status" value="1"/>
</dbReference>
<evidence type="ECO:0000256" key="8">
    <source>
        <dbReference type="ARBA" id="ARBA00023136"/>
    </source>
</evidence>
<dbReference type="InterPro" id="IPR013769">
    <property type="entry name" value="Band3_cytoplasmic_dom"/>
</dbReference>
<feature type="transmembrane region" description="Helical" evidence="9">
    <location>
        <begin position="464"/>
        <end position="490"/>
    </location>
</feature>
<evidence type="ECO:0000256" key="5">
    <source>
        <dbReference type="ARBA" id="ARBA00022692"/>
    </source>
</evidence>
<dbReference type="Gene3D" id="1.10.287.570">
    <property type="entry name" value="Helical hairpin bin"/>
    <property type="match status" value="1"/>
</dbReference>
<feature type="transmembrane region" description="Helical" evidence="9">
    <location>
        <begin position="410"/>
        <end position="428"/>
    </location>
</feature>
<evidence type="ECO:0000313" key="13">
    <source>
        <dbReference type="Proteomes" id="UP000276133"/>
    </source>
</evidence>
<reference evidence="12 13" key="1">
    <citation type="journal article" date="2018" name="Sci. Rep.">
        <title>Genomic signatures of local adaptation to the degree of environmental predictability in rotifers.</title>
        <authorList>
            <person name="Franch-Gras L."/>
            <person name="Hahn C."/>
            <person name="Garcia-Roger E.M."/>
            <person name="Carmona M.J."/>
            <person name="Serra M."/>
            <person name="Gomez A."/>
        </authorList>
    </citation>
    <scope>NUCLEOTIDE SEQUENCE [LARGE SCALE GENOMIC DNA]</scope>
    <source>
        <strain evidence="12">HYR1</strain>
    </source>
</reference>
<comment type="caution">
    <text evidence="12">The sequence shown here is derived from an EMBL/GenBank/DDBJ whole genome shotgun (WGS) entry which is preliminary data.</text>
</comment>
<feature type="domain" description="Band 3 cytoplasmic" evidence="11">
    <location>
        <begin position="6"/>
        <end position="304"/>
    </location>
</feature>